<dbReference type="OrthoDB" id="7862954at2"/>
<protein>
    <recommendedName>
        <fullName evidence="2">Flagellar protein FlgJ N-terminal domain-containing protein</fullName>
    </recommendedName>
</protein>
<proteinExistence type="predicted"/>
<feature type="domain" description="Flagellar protein FlgJ N-terminal" evidence="2">
    <location>
        <begin position="31"/>
        <end position="75"/>
    </location>
</feature>
<dbReference type="EMBL" id="NOXS01000032">
    <property type="protein sequence ID" value="OYQ19002.1"/>
    <property type="molecule type" value="Genomic_DNA"/>
</dbReference>
<feature type="region of interest" description="Disordered" evidence="1">
    <location>
        <begin position="113"/>
        <end position="148"/>
    </location>
</feature>
<keyword evidence="4" id="KW-1185">Reference proteome</keyword>
<dbReference type="Pfam" id="PF10135">
    <property type="entry name" value="Rod-binding"/>
    <property type="match status" value="1"/>
</dbReference>
<comment type="caution">
    <text evidence="3">The sequence shown here is derived from an EMBL/GenBank/DDBJ whole genome shotgun (WGS) entry which is preliminary data.</text>
</comment>
<evidence type="ECO:0000313" key="3">
    <source>
        <dbReference type="EMBL" id="OYQ19002.1"/>
    </source>
</evidence>
<accession>A0A255XQ31</accession>
<evidence type="ECO:0000259" key="2">
    <source>
        <dbReference type="Pfam" id="PF10135"/>
    </source>
</evidence>
<dbReference type="InterPro" id="IPR019301">
    <property type="entry name" value="Flagellar_prot_FlgJ_N"/>
</dbReference>
<dbReference type="AlphaFoldDB" id="A0A255XQ31"/>
<evidence type="ECO:0000313" key="4">
    <source>
        <dbReference type="Proteomes" id="UP000216361"/>
    </source>
</evidence>
<organism evidence="3 4">
    <name type="scientific">Elstera cyanobacteriorum</name>
    <dbReference type="NCBI Taxonomy" id="2022747"/>
    <lineage>
        <taxon>Bacteria</taxon>
        <taxon>Pseudomonadati</taxon>
        <taxon>Pseudomonadota</taxon>
        <taxon>Alphaproteobacteria</taxon>
        <taxon>Rhodospirillales</taxon>
        <taxon>Rhodospirillaceae</taxon>
        <taxon>Elstera</taxon>
    </lineage>
</organism>
<reference evidence="3 4" key="1">
    <citation type="submission" date="2017-07" db="EMBL/GenBank/DDBJ databases">
        <title>Elstera cyanobacteriorum sp. nov., a novel bacterium isolated from cyanobacterial aggregates in a eutrophic lake.</title>
        <authorList>
            <person name="Cai H."/>
        </authorList>
    </citation>
    <scope>NUCLEOTIDE SEQUENCE [LARGE SCALE GENOMIC DNA]</scope>
    <source>
        <strain evidence="3 4">TH019</strain>
    </source>
</reference>
<evidence type="ECO:0000256" key="1">
    <source>
        <dbReference type="SAM" id="MobiDB-lite"/>
    </source>
</evidence>
<gene>
    <name evidence="3" type="ORF">CHR90_11170</name>
</gene>
<dbReference type="Proteomes" id="UP000216361">
    <property type="component" value="Unassembled WGS sequence"/>
</dbReference>
<feature type="compositionally biased region" description="Low complexity" evidence="1">
    <location>
        <begin position="118"/>
        <end position="148"/>
    </location>
</feature>
<name>A0A255XQ31_9PROT</name>
<sequence>MPTTANEAVAERTGREFEAMFLSQMLQPIFETVKTDGMFGGGAGEDAFKNLLVDEYGKIIAKSGGVGIADQVKRQILDFQAHQDAGKQAAQNTGGSITLSVDAMRAAYRKAGADEGKAPTVAAPQTATAEPPVEAAPQAAVKVQKLKG</sequence>